<feature type="binding site" evidence="3">
    <location>
        <position position="144"/>
    </location>
    <ligand>
        <name>S-adenosyl-L-methionine</name>
        <dbReference type="ChEBI" id="CHEBI:59789"/>
    </ligand>
</feature>
<comment type="subunit">
    <text evidence="3">Homodimer.</text>
</comment>
<evidence type="ECO:0000256" key="3">
    <source>
        <dbReference type="HAMAP-Rule" id="MF_01589"/>
    </source>
</evidence>
<evidence type="ECO:0000313" key="6">
    <source>
        <dbReference type="Proteomes" id="UP000313645"/>
    </source>
</evidence>
<proteinExistence type="inferred from homology"/>
<comment type="similarity">
    <text evidence="3">Belongs to the class I-like SAM-binding methyltransferase superfamily. Cx-SAM synthase family.</text>
</comment>
<keyword evidence="1 3" id="KW-0808">Transferase</keyword>
<evidence type="ECO:0000259" key="4">
    <source>
        <dbReference type="Pfam" id="PF13649"/>
    </source>
</evidence>
<feature type="binding site" evidence="3">
    <location>
        <begin position="101"/>
        <end position="102"/>
    </location>
    <ligand>
        <name>S-adenosyl-L-methionine</name>
        <dbReference type="ChEBI" id="CHEBI:59789"/>
    </ligand>
</feature>
<evidence type="ECO:0000313" key="5">
    <source>
        <dbReference type="EMBL" id="TBW56856.1"/>
    </source>
</evidence>
<dbReference type="SUPFAM" id="SSF53335">
    <property type="entry name" value="S-adenosyl-L-methionine-dependent methyltransferases"/>
    <property type="match status" value="1"/>
</dbReference>
<protein>
    <recommendedName>
        <fullName evidence="3">Carboxy-S-adenosyl-L-methionine synthase</fullName>
        <shortName evidence="3">Cx-SAM synthase</shortName>
        <ecNumber evidence="3">2.1.3.-</ecNumber>
    </recommendedName>
</protein>
<comment type="function">
    <text evidence="3">Catalyzes the conversion of S-adenosyl-L-methionine (SAM) to carboxy-S-adenosyl-L-methionine (Cx-SAM).</text>
</comment>
<accession>A0ABY1ZLU9</accession>
<dbReference type="Gene3D" id="3.40.50.150">
    <property type="entry name" value="Vaccinia Virus protein VP39"/>
    <property type="match status" value="1"/>
</dbReference>
<dbReference type="PANTHER" id="PTHR43861">
    <property type="entry name" value="TRANS-ACONITATE 2-METHYLTRANSFERASE-RELATED"/>
    <property type="match status" value="1"/>
</dbReference>
<dbReference type="PANTHER" id="PTHR43861:SF2">
    <property type="entry name" value="CARBOXY-S-ADENOSYL-L-METHIONINE SYNTHASE"/>
    <property type="match status" value="1"/>
</dbReference>
<dbReference type="InterPro" id="IPR029063">
    <property type="entry name" value="SAM-dependent_MTases_sf"/>
</dbReference>
<reference evidence="5 6" key="1">
    <citation type="submission" date="2019-02" db="EMBL/GenBank/DDBJ databases">
        <title>Marinobacter halodurans sp. nov., a marine bacterium isolated from sea tidal flat.</title>
        <authorList>
            <person name="Yoo Y."/>
            <person name="Lee D.W."/>
            <person name="Kim B.S."/>
            <person name="Kim J.-J."/>
        </authorList>
    </citation>
    <scope>NUCLEOTIDE SEQUENCE [LARGE SCALE GENOMIC DNA]</scope>
    <source>
        <strain evidence="5 6">YJ-S3-2</strain>
    </source>
</reference>
<dbReference type="PIRSF" id="PIRSF006325">
    <property type="entry name" value="MeTrfase_bac"/>
    <property type="match status" value="1"/>
</dbReference>
<evidence type="ECO:0000256" key="2">
    <source>
        <dbReference type="ARBA" id="ARBA00022691"/>
    </source>
</evidence>
<feature type="binding site" evidence="3">
    <location>
        <begin position="129"/>
        <end position="130"/>
    </location>
    <ligand>
        <name>S-adenosyl-L-methionine</name>
        <dbReference type="ChEBI" id="CHEBI:59789"/>
    </ligand>
</feature>
<dbReference type="EC" id="2.1.3.-" evidence="3"/>
<dbReference type="Pfam" id="PF13649">
    <property type="entry name" value="Methyltransf_25"/>
    <property type="match status" value="1"/>
</dbReference>
<feature type="binding site" evidence="3">
    <location>
        <position position="211"/>
    </location>
    <ligand>
        <name>S-adenosyl-L-methionine</name>
        <dbReference type="ChEBI" id="CHEBI:59789"/>
    </ligand>
</feature>
<gene>
    <name evidence="3 5" type="primary">cmoA</name>
    <name evidence="5" type="ORF">EZI54_07860</name>
</gene>
<dbReference type="Proteomes" id="UP000313645">
    <property type="component" value="Unassembled WGS sequence"/>
</dbReference>
<feature type="binding site" evidence="3">
    <location>
        <begin position="76"/>
        <end position="78"/>
    </location>
    <ligand>
        <name>S-adenosyl-L-methionine</name>
        <dbReference type="ChEBI" id="CHEBI:59789"/>
    </ligand>
</feature>
<name>A0ABY1ZLU9_9GAMM</name>
<comment type="caution">
    <text evidence="5">The sequence shown here is derived from an EMBL/GenBank/DDBJ whole genome shotgun (WGS) entry which is preliminary data.</text>
</comment>
<dbReference type="EMBL" id="SJDL01000009">
    <property type="protein sequence ID" value="TBW56856.1"/>
    <property type="molecule type" value="Genomic_DNA"/>
</dbReference>
<dbReference type="HAMAP" id="MF_01589">
    <property type="entry name" value="Cx_SAM_synthase"/>
    <property type="match status" value="1"/>
</dbReference>
<keyword evidence="2 3" id="KW-0949">S-adenosyl-L-methionine</keyword>
<keyword evidence="6" id="KW-1185">Reference proteome</keyword>
<dbReference type="InterPro" id="IPR041698">
    <property type="entry name" value="Methyltransf_25"/>
</dbReference>
<dbReference type="CDD" id="cd02440">
    <property type="entry name" value="AdoMet_MTases"/>
    <property type="match status" value="1"/>
</dbReference>
<evidence type="ECO:0000256" key="1">
    <source>
        <dbReference type="ARBA" id="ARBA00022679"/>
    </source>
</evidence>
<feature type="binding site" evidence="3">
    <location>
        <position position="51"/>
    </location>
    <ligand>
        <name>S-adenosyl-L-methionine</name>
        <dbReference type="ChEBI" id="CHEBI:59789"/>
    </ligand>
</feature>
<sequence>MSKTNNPKSREPLFEADRIYTDTTSEGGDFRFDAAVARVFPDMIRRSVPGYTTLIPMIGIITARFAQDGTRCYDLGCSLGASTLAMRHGVGDRDCQVIGIDNSPDMIERGRHFVALDDHPALVELRCEDILDTQLENASVTTLNFTLQFIEPGQRPELLSRIARATQPGGALILSEKIRFEMDWEQTLQTDLHHDFKRANGYSDLEISRKRSAIEQVLIPETIGTHRERLLDAGFDRVTLWYQSFNFVSLLALKQA</sequence>
<feature type="domain" description="Methyltransferase" evidence="4">
    <location>
        <begin position="74"/>
        <end position="170"/>
    </location>
</feature>
<comment type="catalytic activity">
    <reaction evidence="3">
        <text>prephenate + S-adenosyl-L-methionine = carboxy-S-adenosyl-L-methionine + 3-phenylpyruvate + H2O</text>
        <dbReference type="Rhea" id="RHEA:51692"/>
        <dbReference type="ChEBI" id="CHEBI:15377"/>
        <dbReference type="ChEBI" id="CHEBI:18005"/>
        <dbReference type="ChEBI" id="CHEBI:29934"/>
        <dbReference type="ChEBI" id="CHEBI:59789"/>
        <dbReference type="ChEBI" id="CHEBI:134278"/>
    </reaction>
</comment>
<dbReference type="InterPro" id="IPR005271">
    <property type="entry name" value="CmoA"/>
</dbReference>
<organism evidence="5 6">
    <name type="scientific">Marinobacter halodurans</name>
    <dbReference type="NCBI Taxonomy" id="2528979"/>
    <lineage>
        <taxon>Bacteria</taxon>
        <taxon>Pseudomonadati</taxon>
        <taxon>Pseudomonadota</taxon>
        <taxon>Gammaproteobacteria</taxon>
        <taxon>Pseudomonadales</taxon>
        <taxon>Marinobacteraceae</taxon>
        <taxon>Marinobacter</taxon>
    </lineage>
</organism>
<dbReference type="RefSeq" id="WP_131480744.1">
    <property type="nucleotide sequence ID" value="NZ_SJDL01000009.1"/>
</dbReference>
<dbReference type="NCBIfam" id="TIGR00740">
    <property type="entry name" value="carboxy-S-adenosyl-L-methionine synthase CmoA"/>
    <property type="match status" value="1"/>
</dbReference>